<evidence type="ECO:0000313" key="2">
    <source>
        <dbReference type="Proteomes" id="UP001180487"/>
    </source>
</evidence>
<keyword evidence="2" id="KW-1185">Reference proteome</keyword>
<evidence type="ECO:0008006" key="3">
    <source>
        <dbReference type="Google" id="ProtNLM"/>
    </source>
</evidence>
<dbReference type="EMBL" id="JAVDXT010000003">
    <property type="protein sequence ID" value="MDR7378809.1"/>
    <property type="molecule type" value="Genomic_DNA"/>
</dbReference>
<gene>
    <name evidence="1" type="ORF">J2X19_003503</name>
</gene>
<dbReference type="Proteomes" id="UP001180487">
    <property type="component" value="Unassembled WGS sequence"/>
</dbReference>
<name>A0ABU2CBU5_9BURK</name>
<reference evidence="1 2" key="1">
    <citation type="submission" date="2023-07" db="EMBL/GenBank/DDBJ databases">
        <title>Sorghum-associated microbial communities from plants grown in Nebraska, USA.</title>
        <authorList>
            <person name="Schachtman D."/>
        </authorList>
    </citation>
    <scope>NUCLEOTIDE SEQUENCE [LARGE SCALE GENOMIC DNA]</scope>
    <source>
        <strain evidence="1 2">BE313</strain>
    </source>
</reference>
<protein>
    <recommendedName>
        <fullName evidence="3">Flagellar hook-associated protein 2 C-terminal domain-containing protein</fullName>
    </recommendedName>
</protein>
<sequence>MNINDFVKAQSVALYLGSRSRATSGSAASTGLSAQPGFQRVEKRIQAQVDSTTAQLSSFGKLKSALYDTQVAARALEGVAAASPTAAALQTAVRNVATAFNSAVEAAKATASSQNASRPGKDLVAALSTNLPITDALKSLGFNLGLDGKLVLDRSAFDTQYKADPTAALASLATLGQQVYAVTSKALGAEGSLGLALSSLNQQSSILKTQQAMLASLGTIGSNSSSNTSSQTSYGNGAYDFGLAAYRKSLASNT</sequence>
<organism evidence="1 2">
    <name type="scientific">Rhodoferax ferrireducens</name>
    <dbReference type="NCBI Taxonomy" id="192843"/>
    <lineage>
        <taxon>Bacteria</taxon>
        <taxon>Pseudomonadati</taxon>
        <taxon>Pseudomonadota</taxon>
        <taxon>Betaproteobacteria</taxon>
        <taxon>Burkholderiales</taxon>
        <taxon>Comamonadaceae</taxon>
        <taxon>Rhodoferax</taxon>
    </lineage>
</organism>
<evidence type="ECO:0000313" key="1">
    <source>
        <dbReference type="EMBL" id="MDR7378809.1"/>
    </source>
</evidence>
<comment type="caution">
    <text evidence="1">The sequence shown here is derived from an EMBL/GenBank/DDBJ whole genome shotgun (WGS) entry which is preliminary data.</text>
</comment>
<dbReference type="RefSeq" id="WP_310375089.1">
    <property type="nucleotide sequence ID" value="NZ_JAVDXT010000003.1"/>
</dbReference>
<proteinExistence type="predicted"/>
<accession>A0ABU2CBU5</accession>